<dbReference type="EMBL" id="PUUG01000006">
    <property type="protein sequence ID" value="PQP79905.1"/>
    <property type="molecule type" value="Genomic_DNA"/>
</dbReference>
<dbReference type="AlphaFoldDB" id="A0A2S8NVD8"/>
<sequence>MLHLLKPTKGARKTKKRLGRGPGSGNGKTAGRGHKGQLARSGGKTRIGFEGGQTPFFQRIPKRGFYSFQKTKYSLVNLNDLEMFDNDILVTRELLIQNKIIPKNIPFVKVLAKGTLTKKLTVQAFKFSNKAQEIIQQNGGNVEIIR</sequence>
<comment type="caution">
    <text evidence="8">The sequence shown here is derived from an EMBL/GenBank/DDBJ whole genome shotgun (WGS) entry which is preliminary data.</text>
</comment>
<dbReference type="Gene3D" id="3.100.10.10">
    <property type="match status" value="1"/>
</dbReference>
<evidence type="ECO:0000256" key="1">
    <source>
        <dbReference type="ARBA" id="ARBA00007320"/>
    </source>
</evidence>
<keyword evidence="4" id="KW-0694">RNA-binding</keyword>
<feature type="region of interest" description="Disordered" evidence="6">
    <location>
        <begin position="1"/>
        <end position="49"/>
    </location>
</feature>
<dbReference type="GO" id="GO:0003735">
    <property type="term" value="F:structural constituent of ribosome"/>
    <property type="evidence" value="ECO:0007669"/>
    <property type="project" value="InterPro"/>
</dbReference>
<dbReference type="PANTHER" id="PTHR12934:SF11">
    <property type="entry name" value="LARGE RIBOSOMAL SUBUNIT PROTEIN UL15M"/>
    <property type="match status" value="1"/>
</dbReference>
<comment type="function">
    <text evidence="4">Binds to the 23S rRNA.</text>
</comment>
<dbReference type="InterPro" id="IPR036227">
    <property type="entry name" value="Ribosomal_uL15/eL18_sf"/>
</dbReference>
<evidence type="ECO:0000256" key="6">
    <source>
        <dbReference type="SAM" id="MobiDB-lite"/>
    </source>
</evidence>
<comment type="subunit">
    <text evidence="4">Part of the 50S ribosomal subunit.</text>
</comment>
<keyword evidence="2 4" id="KW-0689">Ribosomal protein</keyword>
<keyword evidence="3 4" id="KW-0687">Ribonucleoprotein</keyword>
<feature type="compositionally biased region" description="Gly residues" evidence="6">
    <location>
        <begin position="20"/>
        <end position="30"/>
    </location>
</feature>
<dbReference type="PANTHER" id="PTHR12934">
    <property type="entry name" value="50S RIBOSOMAL PROTEIN L15"/>
    <property type="match status" value="1"/>
</dbReference>
<reference evidence="8 9" key="1">
    <citation type="submission" date="2018-02" db="EMBL/GenBank/DDBJ databases">
        <title>Metagenomics reveals mixed infection of spiroplasma and phytoplasma in chicory.</title>
        <authorList>
            <person name="Polano C."/>
            <person name="Moruzzi S."/>
            <person name="Ermacora P."/>
            <person name="Ferrini F."/>
            <person name="Martini M."/>
            <person name="Firrao G."/>
        </authorList>
    </citation>
    <scope>NUCLEOTIDE SEQUENCE [LARGE SCALE GENOMIC DNA]</scope>
    <source>
        <strain evidence="8 9">ChiP</strain>
    </source>
</reference>
<feature type="domain" description="Large ribosomal subunit protein uL15/eL18" evidence="7">
    <location>
        <begin position="76"/>
        <end position="143"/>
    </location>
</feature>
<protein>
    <recommendedName>
        <fullName evidence="4">Large ribosomal subunit protein uL15</fullName>
    </recommendedName>
</protein>
<dbReference type="PROSITE" id="PS00475">
    <property type="entry name" value="RIBOSOMAL_L15"/>
    <property type="match status" value="1"/>
</dbReference>
<organism evidence="8 9">
    <name type="scientific">Candidatus Phytoplasma phoenicium</name>
    <dbReference type="NCBI Taxonomy" id="198422"/>
    <lineage>
        <taxon>Bacteria</taxon>
        <taxon>Bacillati</taxon>
        <taxon>Mycoplasmatota</taxon>
        <taxon>Mollicutes</taxon>
        <taxon>Acholeplasmatales</taxon>
        <taxon>Acholeplasmataceae</taxon>
        <taxon>Candidatus Phytoplasma</taxon>
        <taxon>16SrIX (Pigeon pea witches'-broom group)</taxon>
    </lineage>
</organism>
<evidence type="ECO:0000256" key="4">
    <source>
        <dbReference type="HAMAP-Rule" id="MF_01341"/>
    </source>
</evidence>
<keyword evidence="4" id="KW-0699">rRNA-binding</keyword>
<evidence type="ECO:0000313" key="8">
    <source>
        <dbReference type="EMBL" id="PQP79905.1"/>
    </source>
</evidence>
<dbReference type="InterPro" id="IPR021131">
    <property type="entry name" value="Ribosomal_uL15/eL18"/>
</dbReference>
<dbReference type="GO" id="GO:0006412">
    <property type="term" value="P:translation"/>
    <property type="evidence" value="ECO:0007669"/>
    <property type="project" value="UniProtKB-UniRule"/>
</dbReference>
<evidence type="ECO:0000259" key="7">
    <source>
        <dbReference type="Pfam" id="PF00828"/>
    </source>
</evidence>
<comment type="similarity">
    <text evidence="1 4 5">Belongs to the universal ribosomal protein uL15 family.</text>
</comment>
<dbReference type="InterPro" id="IPR005749">
    <property type="entry name" value="Ribosomal_uL15_bac-type"/>
</dbReference>
<keyword evidence="9" id="KW-1185">Reference proteome</keyword>
<dbReference type="NCBIfam" id="TIGR01071">
    <property type="entry name" value="rplO_bact"/>
    <property type="match status" value="1"/>
</dbReference>
<dbReference type="SUPFAM" id="SSF52080">
    <property type="entry name" value="Ribosomal proteins L15p and L18e"/>
    <property type="match status" value="1"/>
</dbReference>
<evidence type="ECO:0000256" key="3">
    <source>
        <dbReference type="ARBA" id="ARBA00023274"/>
    </source>
</evidence>
<evidence type="ECO:0000256" key="2">
    <source>
        <dbReference type="ARBA" id="ARBA00022980"/>
    </source>
</evidence>
<dbReference type="GO" id="GO:0022625">
    <property type="term" value="C:cytosolic large ribosomal subunit"/>
    <property type="evidence" value="ECO:0007669"/>
    <property type="project" value="TreeGrafter"/>
</dbReference>
<evidence type="ECO:0000313" key="9">
    <source>
        <dbReference type="Proteomes" id="UP000238672"/>
    </source>
</evidence>
<feature type="compositionally biased region" description="Basic residues" evidence="6">
    <location>
        <begin position="9"/>
        <end position="19"/>
    </location>
</feature>
<dbReference type="GO" id="GO:0019843">
    <property type="term" value="F:rRNA binding"/>
    <property type="evidence" value="ECO:0007669"/>
    <property type="project" value="UniProtKB-UniRule"/>
</dbReference>
<dbReference type="HAMAP" id="MF_01341">
    <property type="entry name" value="Ribosomal_uL15"/>
    <property type="match status" value="1"/>
</dbReference>
<gene>
    <name evidence="4" type="primary">rplO</name>
    <name evidence="8" type="ORF">C6B37_00590</name>
</gene>
<accession>A0A2S8NVD8</accession>
<proteinExistence type="inferred from homology"/>
<name>A0A2S8NVD8_9MOLU</name>
<dbReference type="InterPro" id="IPR030878">
    <property type="entry name" value="Ribosomal_uL15"/>
</dbReference>
<dbReference type="InterPro" id="IPR001196">
    <property type="entry name" value="Ribosomal_uL15_CS"/>
</dbReference>
<dbReference type="Pfam" id="PF00828">
    <property type="entry name" value="Ribosomal_L27A"/>
    <property type="match status" value="1"/>
</dbReference>
<dbReference type="Proteomes" id="UP000238672">
    <property type="component" value="Unassembled WGS sequence"/>
</dbReference>
<evidence type="ECO:0000256" key="5">
    <source>
        <dbReference type="RuleBase" id="RU003888"/>
    </source>
</evidence>